<evidence type="ECO:0000313" key="3">
    <source>
        <dbReference type="Proteomes" id="UP000066376"/>
    </source>
</evidence>
<reference evidence="2" key="3">
    <citation type="submission" date="2016-10" db="EMBL/GenBank/DDBJ databases">
        <authorList>
            <person name="de Groot N.N."/>
        </authorList>
    </citation>
    <scope>NUCLEOTIDE SEQUENCE [LARGE SCALE GENOMIC DNA]</scope>
    <source>
        <strain evidence="2">DSM 16632</strain>
    </source>
</reference>
<dbReference type="Proteomes" id="UP000066376">
    <property type="component" value="Chromosome"/>
</dbReference>
<dbReference type="EMBL" id="CP014265">
    <property type="protein sequence ID" value="AMK16151.1"/>
    <property type="molecule type" value="Genomic_DNA"/>
</dbReference>
<sequence length="65" mass="7581">MKKGINIIIHPKILIPQSYFGHLLQLNLLDFKLENPVGTYIERIIKELESKSNKNELECFIILCI</sequence>
<reference evidence="1 3" key="1">
    <citation type="journal article" date="2016" name="Genome Announc.">
        <title>Draft Genome Sequence of the Rumen Methanogen Methanobrevibacter olleyae YLM1.</title>
        <authorList>
            <person name="Kelly W.J."/>
            <person name="Li D."/>
            <person name="Lambie S.C."/>
            <person name="Cox F."/>
            <person name="Attwood G.T."/>
            <person name="Altermann E."/>
            <person name="Leahy S.C."/>
        </authorList>
    </citation>
    <scope>NUCLEOTIDE SEQUENCE [LARGE SCALE GENOMIC DNA]</scope>
    <source>
        <strain evidence="1 3">YLM1</strain>
    </source>
</reference>
<gene>
    <name evidence="2" type="ORF">SAMN02910297_00557</name>
    <name evidence="1" type="ORF">YLM1_1596</name>
</gene>
<organism evidence="1 3">
    <name type="scientific">Methanobrevibacter olleyae</name>
    <dbReference type="NCBI Taxonomy" id="294671"/>
    <lineage>
        <taxon>Archaea</taxon>
        <taxon>Methanobacteriati</taxon>
        <taxon>Methanobacteriota</taxon>
        <taxon>Methanomada group</taxon>
        <taxon>Methanobacteria</taxon>
        <taxon>Methanobacteriales</taxon>
        <taxon>Methanobacteriaceae</taxon>
        <taxon>Methanobrevibacter</taxon>
    </lineage>
</organism>
<evidence type="ECO:0000313" key="2">
    <source>
        <dbReference type="EMBL" id="SFL31922.1"/>
    </source>
</evidence>
<evidence type="ECO:0000313" key="4">
    <source>
        <dbReference type="Proteomes" id="UP000183442"/>
    </source>
</evidence>
<dbReference type="Proteomes" id="UP000183442">
    <property type="component" value="Unassembled WGS sequence"/>
</dbReference>
<evidence type="ECO:0000313" key="1">
    <source>
        <dbReference type="EMBL" id="AMK16151.1"/>
    </source>
</evidence>
<reference evidence="4" key="4">
    <citation type="submission" date="2016-10" db="EMBL/GenBank/DDBJ databases">
        <authorList>
            <person name="Varghese N."/>
        </authorList>
    </citation>
    <scope>NUCLEOTIDE SEQUENCE [LARGE SCALE GENOMIC DNA]</scope>
    <source>
        <strain evidence="4">DSM 16632</strain>
    </source>
</reference>
<dbReference type="AlphaFoldDB" id="A0A126R1I7"/>
<keyword evidence="3" id="KW-1185">Reference proteome</keyword>
<protein>
    <submittedName>
        <fullName evidence="1">Uncharacterized protein</fullName>
    </submittedName>
</protein>
<name>A0A126R1I7_METOL</name>
<accession>A0A126R1I7</accession>
<dbReference type="PATRIC" id="fig|294671.3.peg.1661"/>
<dbReference type="KEGG" id="mol:YLM1_1596"/>
<proteinExistence type="predicted"/>
<dbReference type="EMBL" id="FOTL01000006">
    <property type="protein sequence ID" value="SFL31922.1"/>
    <property type="molecule type" value="Genomic_DNA"/>
</dbReference>
<dbReference type="STRING" id="294671.YLM1_1596"/>
<reference evidence="3" key="2">
    <citation type="submission" date="2016-02" db="EMBL/GenBank/DDBJ databases">
        <title>The draft genome sequence of the rumen methanogen Methanobrevibacter olleyae YLM1.</title>
        <authorList>
            <consortium name="New Zealand Agricultural Greenhouse Gas Research Centre/Pastoral Greenhouse Gas Research Consortium"/>
            <person name="Kelly W.J."/>
            <person name="Li D."/>
            <person name="Lambie S.C."/>
            <person name="Attwood G.T."/>
            <person name="Altermann E."/>
            <person name="Leahy S.C."/>
        </authorList>
    </citation>
    <scope>NUCLEOTIDE SEQUENCE [LARGE SCALE GENOMIC DNA]</scope>
    <source>
        <strain evidence="3">YLM1</strain>
    </source>
</reference>